<keyword evidence="4" id="KW-0433">Leucine-rich repeat</keyword>
<dbReference type="GO" id="GO:0036158">
    <property type="term" value="P:outer dynein arm assembly"/>
    <property type="evidence" value="ECO:0007669"/>
    <property type="project" value="TreeGrafter"/>
</dbReference>
<dbReference type="GO" id="GO:0005929">
    <property type="term" value="C:cilium"/>
    <property type="evidence" value="ECO:0007669"/>
    <property type="project" value="UniProtKB-SubCell"/>
</dbReference>
<organism evidence="12">
    <name type="scientific">Amphimedon queenslandica</name>
    <name type="common">Sponge</name>
    <dbReference type="NCBI Taxonomy" id="400682"/>
    <lineage>
        <taxon>Eukaryota</taxon>
        <taxon>Metazoa</taxon>
        <taxon>Porifera</taxon>
        <taxon>Demospongiae</taxon>
        <taxon>Heteroscleromorpha</taxon>
        <taxon>Haplosclerida</taxon>
        <taxon>Niphatidae</taxon>
        <taxon>Amphimedon</taxon>
    </lineage>
</organism>
<dbReference type="InterPro" id="IPR001611">
    <property type="entry name" value="Leu-rich_rpt"/>
</dbReference>
<feature type="compositionally biased region" description="Acidic residues" evidence="10">
    <location>
        <begin position="433"/>
        <end position="444"/>
    </location>
</feature>
<gene>
    <name evidence="12" type="primary">100634723</name>
</gene>
<evidence type="ECO:0000256" key="9">
    <source>
        <dbReference type="ARBA" id="ARBA00049982"/>
    </source>
</evidence>
<dbReference type="OrthoDB" id="10250990at2759"/>
<keyword evidence="3" id="KW-0963">Cytoplasm</keyword>
<dbReference type="eggNOG" id="KOG0531">
    <property type="taxonomic scope" value="Eukaryota"/>
</dbReference>
<dbReference type="STRING" id="400682.A0A1X7VK84"/>
<dbReference type="SMART" id="SM00446">
    <property type="entry name" value="LRRcap"/>
    <property type="match status" value="1"/>
</dbReference>
<feature type="region of interest" description="Disordered" evidence="10">
    <location>
        <begin position="411"/>
        <end position="444"/>
    </location>
</feature>
<feature type="region of interest" description="Disordered" evidence="10">
    <location>
        <begin position="178"/>
        <end position="243"/>
    </location>
</feature>
<dbReference type="Pfam" id="PF23602">
    <property type="entry name" value="CS_DNAAF11_C"/>
    <property type="match status" value="1"/>
</dbReference>
<comment type="similarity">
    <text evidence="9">Belongs to the tilB family.</text>
</comment>
<dbReference type="AlphaFoldDB" id="A0A1X7VK84"/>
<dbReference type="PANTHER" id="PTHR18849:SF0">
    <property type="entry name" value="CILIA- AND FLAGELLA-ASSOCIATED PROTEIN 410-RELATED"/>
    <property type="match status" value="1"/>
</dbReference>
<evidence type="ECO:0000256" key="4">
    <source>
        <dbReference type="ARBA" id="ARBA00022614"/>
    </source>
</evidence>
<evidence type="ECO:0000256" key="1">
    <source>
        <dbReference type="ARBA" id="ARBA00004138"/>
    </source>
</evidence>
<evidence type="ECO:0000256" key="7">
    <source>
        <dbReference type="ARBA" id="ARBA00023069"/>
    </source>
</evidence>
<dbReference type="Pfam" id="PF14580">
    <property type="entry name" value="LRR_9"/>
    <property type="match status" value="1"/>
</dbReference>
<accession>A0A1X7VK84</accession>
<dbReference type="Gene3D" id="3.80.10.10">
    <property type="entry name" value="Ribonuclease Inhibitor"/>
    <property type="match status" value="1"/>
</dbReference>
<keyword evidence="6" id="KW-0175">Coiled coil</keyword>
<feature type="region of interest" description="Disordered" evidence="10">
    <location>
        <begin position="341"/>
        <end position="399"/>
    </location>
</feature>
<feature type="compositionally biased region" description="Basic and acidic residues" evidence="10">
    <location>
        <begin position="370"/>
        <end position="386"/>
    </location>
</feature>
<dbReference type="KEGG" id="aqu:100634723"/>
<dbReference type="InterPro" id="IPR003603">
    <property type="entry name" value="U2A'_phosphoprotein32A_C"/>
</dbReference>
<evidence type="ECO:0000256" key="3">
    <source>
        <dbReference type="ARBA" id="ARBA00022490"/>
    </source>
</evidence>
<dbReference type="InterPro" id="IPR032675">
    <property type="entry name" value="LRR_dom_sf"/>
</dbReference>
<protein>
    <recommendedName>
        <fullName evidence="11">U2A'/phosphoprotein 32 family A C-terminal domain-containing protein</fullName>
    </recommendedName>
</protein>
<evidence type="ECO:0000313" key="12">
    <source>
        <dbReference type="EnsemblMetazoa" id="Aqu2.1.39863_001"/>
    </source>
</evidence>
<name>A0A1X7VK84_AMPQE</name>
<dbReference type="EnsemblMetazoa" id="XM_019993246.1">
    <property type="protein sequence ID" value="XP_019848805.1"/>
    <property type="gene ID" value="LOC100634723"/>
</dbReference>
<evidence type="ECO:0000313" key="13">
    <source>
        <dbReference type="Proteomes" id="UP000007879"/>
    </source>
</evidence>
<keyword evidence="13" id="KW-1185">Reference proteome</keyword>
<dbReference type="FunFam" id="3.80.10.10:FF:000052">
    <property type="entry name" value="Leucine rich repeat containing 6"/>
    <property type="match status" value="1"/>
</dbReference>
<reference evidence="13" key="1">
    <citation type="journal article" date="2010" name="Nature">
        <title>The Amphimedon queenslandica genome and the evolution of animal complexity.</title>
        <authorList>
            <person name="Srivastava M."/>
            <person name="Simakov O."/>
            <person name="Chapman J."/>
            <person name="Fahey B."/>
            <person name="Gauthier M.E."/>
            <person name="Mitros T."/>
            <person name="Richards G.S."/>
            <person name="Conaco C."/>
            <person name="Dacre M."/>
            <person name="Hellsten U."/>
            <person name="Larroux C."/>
            <person name="Putnam N.H."/>
            <person name="Stanke M."/>
            <person name="Adamska M."/>
            <person name="Darling A."/>
            <person name="Degnan S.M."/>
            <person name="Oakley T.H."/>
            <person name="Plachetzki D.C."/>
            <person name="Zhai Y."/>
            <person name="Adamski M."/>
            <person name="Calcino A."/>
            <person name="Cummins S.F."/>
            <person name="Goodstein D.M."/>
            <person name="Harris C."/>
            <person name="Jackson D.J."/>
            <person name="Leys S.P."/>
            <person name="Shu S."/>
            <person name="Woodcroft B.J."/>
            <person name="Vervoort M."/>
            <person name="Kosik K.S."/>
            <person name="Manning G."/>
            <person name="Degnan B.M."/>
            <person name="Rokhsar D.S."/>
        </authorList>
    </citation>
    <scope>NUCLEOTIDE SEQUENCE [LARGE SCALE GENOMIC DNA]</scope>
</reference>
<dbReference type="Proteomes" id="UP000007879">
    <property type="component" value="Unassembled WGS sequence"/>
</dbReference>
<dbReference type="PROSITE" id="PS51450">
    <property type="entry name" value="LRR"/>
    <property type="match status" value="2"/>
</dbReference>
<proteinExistence type="inferred from homology"/>
<dbReference type="InParanoid" id="A0A1X7VK84"/>
<dbReference type="SMART" id="SM00365">
    <property type="entry name" value="LRR_SD22"/>
    <property type="match status" value="3"/>
</dbReference>
<evidence type="ECO:0000256" key="5">
    <source>
        <dbReference type="ARBA" id="ARBA00022737"/>
    </source>
</evidence>
<evidence type="ECO:0000256" key="10">
    <source>
        <dbReference type="SAM" id="MobiDB-lite"/>
    </source>
</evidence>
<dbReference type="InterPro" id="IPR056496">
    <property type="entry name" value="CS_DNAAF11_C"/>
</dbReference>
<feature type="domain" description="U2A'/phosphoprotein 32 family A C-terminal" evidence="11">
    <location>
        <begin position="128"/>
        <end position="146"/>
    </location>
</feature>
<evidence type="ECO:0000256" key="8">
    <source>
        <dbReference type="ARBA" id="ARBA00023273"/>
    </source>
</evidence>
<sequence length="444" mass="51533">MARITEELIRRRSEHNNLEITTLEEISLHQQDIEKIEHLDKWCRNLKILYLQSNLIPKIENVGRLKYLEYLNLALNNITKIENLSGCESLQKLDFTVNFIGDLLSIESLKVNEHLKEIYLTGNPCTDYEGYRDFVIATLPQLQWLDGREITKSERITALQKLPELRQSIERQQLLYEEEREREKEREEEKERDKGKPGFNSRWYTDPNAHVGPENGATTNNKRDTEDNEDENFMKEPVSHTPESRIALHKHLSEKRQTKTQETKPVQRERRLERNGVMLNINEGKYDFHLTEDDNNNQFVLDVSCPRFMDSSLVDCEVHPTFVRVLIKGKILQLVLQEEVSPDQSEAKRSQTTGHLLVTMPKSKPVLRPKRNETMTKESKNKEKDIGTGQAQSDLLLEVSQDKPSIFNIVKESETHVISDSPPPPPLKPVSDDFIDDPDVPPLI</sequence>
<keyword evidence="5" id="KW-0677">Repeat</keyword>
<dbReference type="GO" id="GO:0005737">
    <property type="term" value="C:cytoplasm"/>
    <property type="evidence" value="ECO:0007669"/>
    <property type="project" value="UniProtKB-SubCell"/>
</dbReference>
<dbReference type="EnsemblMetazoa" id="Aqu2.1.39863_001">
    <property type="protein sequence ID" value="Aqu2.1.39863_001"/>
    <property type="gene ID" value="Aqu2.1.39863"/>
</dbReference>
<keyword evidence="7" id="KW-0969">Cilium</keyword>
<keyword evidence="8" id="KW-0966">Cell projection</keyword>
<dbReference type="SUPFAM" id="SSF52058">
    <property type="entry name" value="L domain-like"/>
    <property type="match status" value="1"/>
</dbReference>
<comment type="subcellular location">
    <subcellularLocation>
        <location evidence="1">Cell projection</location>
        <location evidence="1">Cilium</location>
    </subcellularLocation>
    <subcellularLocation>
        <location evidence="2">Cytoplasm</location>
    </subcellularLocation>
</comment>
<evidence type="ECO:0000256" key="2">
    <source>
        <dbReference type="ARBA" id="ARBA00004496"/>
    </source>
</evidence>
<dbReference type="PANTHER" id="PTHR18849">
    <property type="entry name" value="LEUCINE RICH REPEAT PROTEIN"/>
    <property type="match status" value="1"/>
</dbReference>
<reference evidence="12" key="2">
    <citation type="submission" date="2017-05" db="UniProtKB">
        <authorList>
            <consortium name="EnsemblMetazoa"/>
        </authorList>
    </citation>
    <scope>IDENTIFICATION</scope>
</reference>
<evidence type="ECO:0000259" key="11">
    <source>
        <dbReference type="SMART" id="SM00446"/>
    </source>
</evidence>
<evidence type="ECO:0000256" key="6">
    <source>
        <dbReference type="ARBA" id="ARBA00023054"/>
    </source>
</evidence>
<feature type="compositionally biased region" description="Basic and acidic residues" evidence="10">
    <location>
        <begin position="178"/>
        <end position="196"/>
    </location>
</feature>